<dbReference type="PANTHER" id="PTHR13220:SF11">
    <property type="entry name" value="TIMELESS-INTERACTING PROTEIN"/>
    <property type="match status" value="1"/>
</dbReference>
<reference evidence="9 10" key="1">
    <citation type="submission" date="2024-02" db="EMBL/GenBank/DDBJ databases">
        <authorList>
            <person name="Chen Y."/>
            <person name="Shah S."/>
            <person name="Dougan E. K."/>
            <person name="Thang M."/>
            <person name="Chan C."/>
        </authorList>
    </citation>
    <scope>NUCLEOTIDE SEQUENCE [LARGE SCALE GENOMIC DNA]</scope>
</reference>
<evidence type="ECO:0000256" key="7">
    <source>
        <dbReference type="SAM" id="Coils"/>
    </source>
</evidence>
<feature type="coiled-coil region" evidence="7">
    <location>
        <begin position="136"/>
        <end position="163"/>
    </location>
</feature>
<evidence type="ECO:0000256" key="2">
    <source>
        <dbReference type="ARBA" id="ARBA00006075"/>
    </source>
</evidence>
<evidence type="ECO:0000259" key="8">
    <source>
        <dbReference type="Pfam" id="PF07962"/>
    </source>
</evidence>
<evidence type="ECO:0000256" key="1">
    <source>
        <dbReference type="ARBA" id="ARBA00004123"/>
    </source>
</evidence>
<evidence type="ECO:0000256" key="5">
    <source>
        <dbReference type="ARBA" id="ARBA00023306"/>
    </source>
</evidence>
<comment type="caution">
    <text evidence="9">The sequence shown here is derived from an EMBL/GenBank/DDBJ whole genome shotgun (WGS) entry which is preliminary data.</text>
</comment>
<keyword evidence="5 6" id="KW-0131">Cell cycle</keyword>
<dbReference type="Proteomes" id="UP001642464">
    <property type="component" value="Unassembled WGS sequence"/>
</dbReference>
<evidence type="ECO:0000313" key="10">
    <source>
        <dbReference type="Proteomes" id="UP001642464"/>
    </source>
</evidence>
<keyword evidence="7" id="KW-0175">Coiled coil</keyword>
<organism evidence="9 10">
    <name type="scientific">Durusdinium trenchii</name>
    <dbReference type="NCBI Taxonomy" id="1381693"/>
    <lineage>
        <taxon>Eukaryota</taxon>
        <taxon>Sar</taxon>
        <taxon>Alveolata</taxon>
        <taxon>Dinophyceae</taxon>
        <taxon>Suessiales</taxon>
        <taxon>Symbiodiniaceae</taxon>
        <taxon>Durusdinium</taxon>
    </lineage>
</organism>
<dbReference type="EMBL" id="CAXAMM010044414">
    <property type="protein sequence ID" value="CAK9114595.1"/>
    <property type="molecule type" value="Genomic_DNA"/>
</dbReference>
<keyword evidence="10" id="KW-1185">Reference proteome</keyword>
<feature type="non-terminal residue" evidence="9">
    <location>
        <position position="169"/>
    </location>
</feature>
<accession>A0ABP0SQA9</accession>
<comment type="function">
    <text evidence="6">Plays an important role in the control of DNA replication and the maintenance of replication fork stability.</text>
</comment>
<proteinExistence type="inferred from homology"/>
<dbReference type="Pfam" id="PF07962">
    <property type="entry name" value="Swi3"/>
    <property type="match status" value="1"/>
</dbReference>
<dbReference type="InterPro" id="IPR012923">
    <property type="entry name" value="Csm3"/>
</dbReference>
<keyword evidence="4 6" id="KW-0539">Nucleus</keyword>
<name>A0ABP0SQA9_9DINO</name>
<evidence type="ECO:0000256" key="4">
    <source>
        <dbReference type="ARBA" id="ARBA00023242"/>
    </source>
</evidence>
<feature type="domain" description="Chromosome segregation in meiosis protein 3" evidence="8">
    <location>
        <begin position="34"/>
        <end position="103"/>
    </location>
</feature>
<evidence type="ECO:0000313" key="9">
    <source>
        <dbReference type="EMBL" id="CAK9114595.1"/>
    </source>
</evidence>
<evidence type="ECO:0000256" key="6">
    <source>
        <dbReference type="RuleBase" id="RU366049"/>
    </source>
</evidence>
<gene>
    <name evidence="9" type="ORF">SCF082_LOCUS53070</name>
</gene>
<dbReference type="PANTHER" id="PTHR13220">
    <property type="entry name" value="TIMELESS INTERACTING-RELATED"/>
    <property type="match status" value="1"/>
</dbReference>
<comment type="similarity">
    <text evidence="2 6">Belongs to the CSM3 family.</text>
</comment>
<dbReference type="InterPro" id="IPR040038">
    <property type="entry name" value="TIPIN/Csm3/Swi3"/>
</dbReference>
<comment type="subcellular location">
    <subcellularLocation>
        <location evidence="1 6">Nucleus</location>
    </subcellularLocation>
</comment>
<sequence>MEPTVHGGHFGLGDDDVELLKEQAVSVSRAKKPKLSHQIFFEPNGLKKVIQDFPKLKFHGKGHEFEDLKVLMAAYKKWLKDLYPFKDDFEDLIWKARDVLQQKETTESGESDPKQHLHLLRFHYKCGKEGATKTKQDQDETAKRVAENRAKALERKRQREAAHVEEEFV</sequence>
<evidence type="ECO:0000256" key="3">
    <source>
        <dbReference type="ARBA" id="ARBA00022763"/>
    </source>
</evidence>
<keyword evidence="3 6" id="KW-0227">DNA damage</keyword>
<protein>
    <recommendedName>
        <fullName evidence="8">Chromosome segregation in meiosis protein 3 domain-containing protein</fullName>
    </recommendedName>
</protein>